<dbReference type="AlphaFoldDB" id="I0I3L8"/>
<protein>
    <submittedName>
        <fullName evidence="2">Uncharacterized protein</fullName>
    </submittedName>
</protein>
<dbReference type="OrthoDB" id="9909033at2"/>
<feature type="transmembrane region" description="Helical" evidence="1">
    <location>
        <begin position="103"/>
        <end position="123"/>
    </location>
</feature>
<dbReference type="HOGENOM" id="CLU_849108_0_0_0"/>
<feature type="transmembrane region" description="Helical" evidence="1">
    <location>
        <begin position="160"/>
        <end position="183"/>
    </location>
</feature>
<name>I0I3L8_CALAS</name>
<dbReference type="STRING" id="926550.CLDAP_18160"/>
<dbReference type="KEGG" id="cap:CLDAP_18160"/>
<feature type="transmembrane region" description="Helical" evidence="1">
    <location>
        <begin position="260"/>
        <end position="278"/>
    </location>
</feature>
<sequence length="327" mass="35731">MSRPTTWDAEPVRQRANARRNIGNFFGDFFAMLAPGLIAAALVDWLVTRTLTRFAIFIPKTPEMIIGYQWLNWSGQVGSTMAAFLALLGVSAIVVIEWRTRGIWWLALPIAGLVMMAGAAPFLPPAIGLPSYFLFATMVLVALSWRIVRMATPATVRLALLLPALAMVAATLYQAAPTLYALLRWPGPPAWGLPLFRVGEGLVVSGAVALWWALGRRADRRSWLAGCLLATLFAAAYLAAPAMTATLVVWSHGLTLSLPWPFYAMALWLYGVTIIGSWRTGQRCIVYALLLLLAAGYAPQLSSQLWFGLIALWLLTEGSSFPAKARP</sequence>
<feature type="transmembrane region" description="Helical" evidence="1">
    <location>
        <begin position="195"/>
        <end position="215"/>
    </location>
</feature>
<reference evidence="2 3" key="1">
    <citation type="submission" date="2012-02" db="EMBL/GenBank/DDBJ databases">
        <title>Complete genome sequence of Caldilinea aerophila DSM 14535 (= NBRC 102666).</title>
        <authorList>
            <person name="Oguchi A."/>
            <person name="Hosoyama A."/>
            <person name="Sekine M."/>
            <person name="Fukai R."/>
            <person name="Kato Y."/>
            <person name="Nakamura S."/>
            <person name="Hanada S."/>
            <person name="Yamazaki S."/>
            <person name="Fujita N."/>
        </authorList>
    </citation>
    <scope>NUCLEOTIDE SEQUENCE [LARGE SCALE GENOMIC DNA]</scope>
    <source>
        <strain evidence="3">DSM 14535 / JCM 11387 / NBRC 104270 / STL-6-O1</strain>
    </source>
</reference>
<proteinExistence type="predicted"/>
<keyword evidence="3" id="KW-1185">Reference proteome</keyword>
<organism evidence="2 3">
    <name type="scientific">Caldilinea aerophila (strain DSM 14535 / JCM 11387 / NBRC 104270 / STL-6-O1)</name>
    <dbReference type="NCBI Taxonomy" id="926550"/>
    <lineage>
        <taxon>Bacteria</taxon>
        <taxon>Bacillati</taxon>
        <taxon>Chloroflexota</taxon>
        <taxon>Caldilineae</taxon>
        <taxon>Caldilineales</taxon>
        <taxon>Caldilineaceae</taxon>
        <taxon>Caldilinea</taxon>
    </lineage>
</organism>
<evidence type="ECO:0000313" key="3">
    <source>
        <dbReference type="Proteomes" id="UP000007880"/>
    </source>
</evidence>
<accession>I0I3L8</accession>
<dbReference type="EMBL" id="AP012337">
    <property type="protein sequence ID" value="BAL99855.1"/>
    <property type="molecule type" value="Genomic_DNA"/>
</dbReference>
<feature type="transmembrane region" description="Helical" evidence="1">
    <location>
        <begin position="77"/>
        <end position="96"/>
    </location>
</feature>
<keyword evidence="1" id="KW-0472">Membrane</keyword>
<feature type="transmembrane region" description="Helical" evidence="1">
    <location>
        <begin position="285"/>
        <end position="315"/>
    </location>
</feature>
<keyword evidence="1" id="KW-0812">Transmembrane</keyword>
<evidence type="ECO:0000256" key="1">
    <source>
        <dbReference type="SAM" id="Phobius"/>
    </source>
</evidence>
<keyword evidence="1" id="KW-1133">Transmembrane helix</keyword>
<feature type="transmembrane region" description="Helical" evidence="1">
    <location>
        <begin position="222"/>
        <end position="240"/>
    </location>
</feature>
<dbReference type="Proteomes" id="UP000007880">
    <property type="component" value="Chromosome"/>
</dbReference>
<feature type="transmembrane region" description="Helical" evidence="1">
    <location>
        <begin position="129"/>
        <end position="148"/>
    </location>
</feature>
<gene>
    <name evidence="2" type="ordered locus">CLDAP_18160</name>
</gene>
<evidence type="ECO:0000313" key="2">
    <source>
        <dbReference type="EMBL" id="BAL99855.1"/>
    </source>
</evidence>
<dbReference type="RefSeq" id="WP_014433093.1">
    <property type="nucleotide sequence ID" value="NC_017079.1"/>
</dbReference>
<feature type="transmembrane region" description="Helical" evidence="1">
    <location>
        <begin position="29"/>
        <end position="47"/>
    </location>
</feature>